<evidence type="ECO:0008006" key="4">
    <source>
        <dbReference type="Google" id="ProtNLM"/>
    </source>
</evidence>
<proteinExistence type="predicted"/>
<dbReference type="RefSeq" id="WP_144199563.1">
    <property type="nucleotide sequence ID" value="NZ_VCIZ01000010.1"/>
</dbReference>
<comment type="caution">
    <text evidence="2">The sequence shown here is derived from an EMBL/GenBank/DDBJ whole genome shotgun (WGS) entry which is preliminary data.</text>
</comment>
<organism evidence="2 3">
    <name type="scientific">Cupriavidus campinensis</name>
    <dbReference type="NCBI Taxonomy" id="151783"/>
    <lineage>
        <taxon>Bacteria</taxon>
        <taxon>Pseudomonadati</taxon>
        <taxon>Pseudomonadota</taxon>
        <taxon>Betaproteobacteria</taxon>
        <taxon>Burkholderiales</taxon>
        <taxon>Burkholderiaceae</taxon>
        <taxon>Cupriavidus</taxon>
    </lineage>
</organism>
<dbReference type="EMBL" id="VCIZ01000010">
    <property type="protein sequence ID" value="TSP11454.1"/>
    <property type="molecule type" value="Genomic_DNA"/>
</dbReference>
<accession>A0ABY3EKG8</accession>
<protein>
    <recommendedName>
        <fullName evidence="4">Replicative helicase inhibitor G39P N-terminal domain-containing protein</fullName>
    </recommendedName>
</protein>
<evidence type="ECO:0000313" key="2">
    <source>
        <dbReference type="EMBL" id="TSP11454.1"/>
    </source>
</evidence>
<gene>
    <name evidence="2" type="ORF">FGG12_17615</name>
</gene>
<evidence type="ECO:0000313" key="3">
    <source>
        <dbReference type="Proteomes" id="UP000318943"/>
    </source>
</evidence>
<evidence type="ECO:0000256" key="1">
    <source>
        <dbReference type="SAM" id="MobiDB-lite"/>
    </source>
</evidence>
<keyword evidence="3" id="KW-1185">Reference proteome</keyword>
<sequence length="245" mass="26962">MNEQDKGEFAQIVRATFNNYSREAPMQETLRMWWGILAEFDIGTVRVAFSKHITTEPKFPPTIGQILEILNAGSKFGRLGAEEAWALAVKACDESETVVMNDEIAQAWGICKPIMDLGDEVGARMAFKEAYQRISASATGPVKWWPSIGSDPHKRDAALSEAKRQGLLPAPQVAGLLPPATQIADSGDAGSPEGLRRLKEEMARLRSKGATEAEQAARERQQAREAEAHKKAVIAERVAQYEEKT</sequence>
<feature type="region of interest" description="Disordered" evidence="1">
    <location>
        <begin position="205"/>
        <end position="230"/>
    </location>
</feature>
<dbReference type="Proteomes" id="UP000318943">
    <property type="component" value="Unassembled WGS sequence"/>
</dbReference>
<dbReference type="Gene3D" id="1.10.8.200">
    <property type="entry name" value="Replisome organizer (g39p helicase loader/inhibitor protein)"/>
    <property type="match status" value="1"/>
</dbReference>
<name>A0ABY3EKG8_9BURK</name>
<reference evidence="2 3" key="1">
    <citation type="submission" date="2019-05" db="EMBL/GenBank/DDBJ databases">
        <title>Whole genome sequence analysis of Cupriavidus campinensis S14E4C strain.</title>
        <authorList>
            <person name="Abbaszade G."/>
            <person name="Szabo A."/>
            <person name="Toumi M."/>
            <person name="Toth E."/>
        </authorList>
    </citation>
    <scope>NUCLEOTIDE SEQUENCE [LARGE SCALE GENOMIC DNA]</scope>
    <source>
        <strain evidence="2 3">S14E4C</strain>
    </source>
</reference>